<dbReference type="PANTHER" id="PTHR32196">
    <property type="entry name" value="ABC TRANSPORTER PERMEASE PROTEIN YPHD-RELATED-RELATED"/>
    <property type="match status" value="1"/>
</dbReference>
<proteinExistence type="predicted"/>
<feature type="transmembrane region" description="Helical" evidence="8">
    <location>
        <begin position="108"/>
        <end position="129"/>
    </location>
</feature>
<keyword evidence="4" id="KW-0997">Cell inner membrane</keyword>
<dbReference type="CDD" id="cd06579">
    <property type="entry name" value="TM_PBP1_transp_AraH_like"/>
    <property type="match status" value="1"/>
</dbReference>
<reference evidence="9" key="1">
    <citation type="submission" date="2019-03" db="EMBL/GenBank/DDBJ databases">
        <title>Afifella sp. nov., isolated from activated sludge.</title>
        <authorList>
            <person name="Li Q."/>
            <person name="Liu Y."/>
        </authorList>
    </citation>
    <scope>NUCLEOTIDE SEQUENCE</scope>
    <source>
        <strain evidence="9">L72</strain>
    </source>
</reference>
<accession>A0A964T3U3</accession>
<feature type="transmembrane region" description="Helical" evidence="8">
    <location>
        <begin position="228"/>
        <end position="250"/>
    </location>
</feature>
<dbReference type="GO" id="GO:0022857">
    <property type="term" value="F:transmembrane transporter activity"/>
    <property type="evidence" value="ECO:0007669"/>
    <property type="project" value="InterPro"/>
</dbReference>
<dbReference type="PANTHER" id="PTHR32196:SF21">
    <property type="entry name" value="ABC TRANSPORTER PERMEASE PROTEIN YPHD-RELATED"/>
    <property type="match status" value="1"/>
</dbReference>
<evidence type="ECO:0000313" key="10">
    <source>
        <dbReference type="Proteomes" id="UP000773614"/>
    </source>
</evidence>
<dbReference type="GO" id="GO:0005886">
    <property type="term" value="C:plasma membrane"/>
    <property type="evidence" value="ECO:0007669"/>
    <property type="project" value="UniProtKB-SubCell"/>
</dbReference>
<evidence type="ECO:0000256" key="3">
    <source>
        <dbReference type="ARBA" id="ARBA00022475"/>
    </source>
</evidence>
<dbReference type="RefSeq" id="WP_161139387.1">
    <property type="nucleotide sequence ID" value="NZ_SPKJ01000009.1"/>
</dbReference>
<sequence>MADGSSGEMIAGGSAWLTSSRRMLVHYAVTGSNILALAILLAVGASLSPYFLDVTNIFNVMRGTSMVGIVAIGMTYVILNRGIDLSVGSIVGVAAILSAGLAEYGVLGWVIAPVLFAGLLGLGNGLLITQLKLQPFIATLGMMIFARGLVYVYSDGSPIVVSDAPSAMRFLGSGYLGPVPMPVIVFALVALIGAVVLKSTIFGREVYAVGANEEAARLSGIHVQRNQISVYVISGLCAGLAGILLTARLTVGDPNAGTLFELDAIAATLIGGTTFDGGVGSVGGTVIGIMILAFLANILNLVGVSPYMQMLLKGVIIVLAVVVSELRKRRV</sequence>
<keyword evidence="7 8" id="KW-0472">Membrane</keyword>
<comment type="subcellular location">
    <subcellularLocation>
        <location evidence="1">Cell membrane</location>
        <topology evidence="1">Multi-pass membrane protein</topology>
    </subcellularLocation>
</comment>
<evidence type="ECO:0000256" key="8">
    <source>
        <dbReference type="SAM" id="Phobius"/>
    </source>
</evidence>
<organism evidence="9 10">
    <name type="scientific">Propylenella binzhouense</name>
    <dbReference type="NCBI Taxonomy" id="2555902"/>
    <lineage>
        <taxon>Bacteria</taxon>
        <taxon>Pseudomonadati</taxon>
        <taxon>Pseudomonadota</taxon>
        <taxon>Alphaproteobacteria</taxon>
        <taxon>Hyphomicrobiales</taxon>
        <taxon>Propylenellaceae</taxon>
        <taxon>Propylenella</taxon>
    </lineage>
</organism>
<keyword evidence="5 8" id="KW-0812">Transmembrane</keyword>
<evidence type="ECO:0000313" key="9">
    <source>
        <dbReference type="EMBL" id="MYZ47037.1"/>
    </source>
</evidence>
<feature type="transmembrane region" description="Helical" evidence="8">
    <location>
        <begin position="85"/>
        <end position="102"/>
    </location>
</feature>
<evidence type="ECO:0000256" key="4">
    <source>
        <dbReference type="ARBA" id="ARBA00022519"/>
    </source>
</evidence>
<dbReference type="Proteomes" id="UP000773614">
    <property type="component" value="Unassembled WGS sequence"/>
</dbReference>
<keyword evidence="10" id="KW-1185">Reference proteome</keyword>
<evidence type="ECO:0000256" key="6">
    <source>
        <dbReference type="ARBA" id="ARBA00022989"/>
    </source>
</evidence>
<keyword evidence="2" id="KW-0813">Transport</keyword>
<dbReference type="OrthoDB" id="7349359at2"/>
<dbReference type="InterPro" id="IPR001851">
    <property type="entry name" value="ABC_transp_permease"/>
</dbReference>
<name>A0A964T3U3_9HYPH</name>
<dbReference type="Pfam" id="PF02653">
    <property type="entry name" value="BPD_transp_2"/>
    <property type="match status" value="1"/>
</dbReference>
<keyword evidence="6 8" id="KW-1133">Transmembrane helix</keyword>
<comment type="caution">
    <text evidence="9">The sequence shown here is derived from an EMBL/GenBank/DDBJ whole genome shotgun (WGS) entry which is preliminary data.</text>
</comment>
<protein>
    <submittedName>
        <fullName evidence="9">ABC transporter permease</fullName>
    </submittedName>
</protein>
<feature type="transmembrane region" description="Helical" evidence="8">
    <location>
        <begin position="24"/>
        <end position="45"/>
    </location>
</feature>
<dbReference type="AlphaFoldDB" id="A0A964T3U3"/>
<evidence type="ECO:0000256" key="5">
    <source>
        <dbReference type="ARBA" id="ARBA00022692"/>
    </source>
</evidence>
<dbReference type="EMBL" id="SPKJ01000009">
    <property type="protein sequence ID" value="MYZ47037.1"/>
    <property type="molecule type" value="Genomic_DNA"/>
</dbReference>
<feature type="transmembrane region" description="Helical" evidence="8">
    <location>
        <begin position="282"/>
        <end position="301"/>
    </location>
</feature>
<gene>
    <name evidence="9" type="ORF">E4O86_04835</name>
</gene>
<keyword evidence="3" id="KW-1003">Cell membrane</keyword>
<evidence type="ECO:0000256" key="2">
    <source>
        <dbReference type="ARBA" id="ARBA00022448"/>
    </source>
</evidence>
<evidence type="ECO:0000256" key="1">
    <source>
        <dbReference type="ARBA" id="ARBA00004651"/>
    </source>
</evidence>
<feature type="transmembrane region" description="Helical" evidence="8">
    <location>
        <begin position="174"/>
        <end position="197"/>
    </location>
</feature>
<feature type="transmembrane region" description="Helical" evidence="8">
    <location>
        <begin position="136"/>
        <end position="154"/>
    </location>
</feature>
<evidence type="ECO:0000256" key="7">
    <source>
        <dbReference type="ARBA" id="ARBA00023136"/>
    </source>
</evidence>
<feature type="transmembrane region" description="Helical" evidence="8">
    <location>
        <begin position="57"/>
        <end position="78"/>
    </location>
</feature>